<reference evidence="1" key="1">
    <citation type="journal article" date="2019" name="bioRxiv">
        <title>The Genome of the Zebra Mussel, Dreissena polymorpha: A Resource for Invasive Species Research.</title>
        <authorList>
            <person name="McCartney M.A."/>
            <person name="Auch B."/>
            <person name="Kono T."/>
            <person name="Mallez S."/>
            <person name="Zhang Y."/>
            <person name="Obille A."/>
            <person name="Becker A."/>
            <person name="Abrahante J.E."/>
            <person name="Garbe J."/>
            <person name="Badalamenti J.P."/>
            <person name="Herman A."/>
            <person name="Mangelson H."/>
            <person name="Liachko I."/>
            <person name="Sullivan S."/>
            <person name="Sone E.D."/>
            <person name="Koren S."/>
            <person name="Silverstein K.A.T."/>
            <person name="Beckman K.B."/>
            <person name="Gohl D.M."/>
        </authorList>
    </citation>
    <scope>NUCLEOTIDE SEQUENCE</scope>
    <source>
        <strain evidence="1">Duluth1</strain>
        <tissue evidence="1">Whole animal</tissue>
    </source>
</reference>
<gene>
    <name evidence="1" type="ORF">DPMN_001807</name>
</gene>
<accession>A0A9D4MHY2</accession>
<protein>
    <submittedName>
        <fullName evidence="1">Uncharacterized protein</fullName>
    </submittedName>
</protein>
<evidence type="ECO:0000313" key="1">
    <source>
        <dbReference type="EMBL" id="KAH3877927.1"/>
    </source>
</evidence>
<evidence type="ECO:0000313" key="2">
    <source>
        <dbReference type="Proteomes" id="UP000828390"/>
    </source>
</evidence>
<dbReference type="EMBL" id="JAIWYP010000001">
    <property type="protein sequence ID" value="KAH3877927.1"/>
    <property type="molecule type" value="Genomic_DNA"/>
</dbReference>
<sequence length="299" mass="34834">MKCVRFFAYVDNKEVQILQRLENVNRLERGLDTNIKYKFIFALQNMPDINAVDELEPGDAIVFQYWGIDHEGIVTSVTTDPEDKTLGIVHVIHYAFNFPITRSIKEERFFFDLNQQKISKKGYENVQLYDAATTIKRARARVGEQRHNAFNNTSRHLVEWAKVGNDSRMLEIGAFTESNGLLRLYNAYSWYDLKEGCILEYSYYGIRHQGVVTKVNAQENMVTVAHYGTLGIFSRRTVMKDKLRIDFKTQALRIYRCDPAFNHNAPDVVITKAEQRMGEQNWSILSNTSWMFCLHCLFN</sequence>
<dbReference type="OrthoDB" id="6062971at2759"/>
<name>A0A9D4MHY2_DREPO</name>
<proteinExistence type="predicted"/>
<keyword evidence="2" id="KW-1185">Reference proteome</keyword>
<dbReference type="Proteomes" id="UP000828390">
    <property type="component" value="Unassembled WGS sequence"/>
</dbReference>
<dbReference type="AlphaFoldDB" id="A0A9D4MHY2"/>
<comment type="caution">
    <text evidence="1">The sequence shown here is derived from an EMBL/GenBank/DDBJ whole genome shotgun (WGS) entry which is preliminary data.</text>
</comment>
<dbReference type="Gene3D" id="3.90.1720.10">
    <property type="entry name" value="endopeptidase domain like (from Nostoc punctiforme)"/>
    <property type="match status" value="1"/>
</dbReference>
<reference evidence="1" key="2">
    <citation type="submission" date="2020-11" db="EMBL/GenBank/DDBJ databases">
        <authorList>
            <person name="McCartney M.A."/>
            <person name="Auch B."/>
            <person name="Kono T."/>
            <person name="Mallez S."/>
            <person name="Becker A."/>
            <person name="Gohl D.M."/>
            <person name="Silverstein K.A.T."/>
            <person name="Koren S."/>
            <person name="Bechman K.B."/>
            <person name="Herman A."/>
            <person name="Abrahante J.E."/>
            <person name="Garbe J."/>
        </authorList>
    </citation>
    <scope>NUCLEOTIDE SEQUENCE</scope>
    <source>
        <strain evidence="1">Duluth1</strain>
        <tissue evidence="1">Whole animal</tissue>
    </source>
</reference>
<organism evidence="1 2">
    <name type="scientific">Dreissena polymorpha</name>
    <name type="common">Zebra mussel</name>
    <name type="synonym">Mytilus polymorpha</name>
    <dbReference type="NCBI Taxonomy" id="45954"/>
    <lineage>
        <taxon>Eukaryota</taxon>
        <taxon>Metazoa</taxon>
        <taxon>Spiralia</taxon>
        <taxon>Lophotrochozoa</taxon>
        <taxon>Mollusca</taxon>
        <taxon>Bivalvia</taxon>
        <taxon>Autobranchia</taxon>
        <taxon>Heteroconchia</taxon>
        <taxon>Euheterodonta</taxon>
        <taxon>Imparidentia</taxon>
        <taxon>Neoheterodontei</taxon>
        <taxon>Myida</taxon>
        <taxon>Dreissenoidea</taxon>
        <taxon>Dreissenidae</taxon>
        <taxon>Dreissena</taxon>
    </lineage>
</organism>